<dbReference type="Proteomes" id="UP000179441">
    <property type="component" value="Unassembled WGS sequence"/>
</dbReference>
<keyword evidence="2" id="KW-1185">Reference proteome</keyword>
<protein>
    <submittedName>
        <fullName evidence="1">Uncharacterized protein</fullName>
    </submittedName>
</protein>
<sequence length="77" mass="8492">MNAPIAVLTELRQHCFRTGVEAATAQLRAATFLEKDQAAKKAEYEKAGELLPAGFPLTVSEVDDYGTCYMVRNHGYL</sequence>
<proteinExistence type="predicted"/>
<dbReference type="AlphaFoldDB" id="A0A1S1M086"/>
<organism evidence="1 2">
    <name type="scientific">Mycobacteroides chelonae</name>
    <name type="common">Mycobacterium chelonae</name>
    <dbReference type="NCBI Taxonomy" id="1774"/>
    <lineage>
        <taxon>Bacteria</taxon>
        <taxon>Bacillati</taxon>
        <taxon>Actinomycetota</taxon>
        <taxon>Actinomycetes</taxon>
        <taxon>Mycobacteriales</taxon>
        <taxon>Mycobacteriaceae</taxon>
        <taxon>Mycobacteroides</taxon>
    </lineage>
</organism>
<evidence type="ECO:0000313" key="2">
    <source>
        <dbReference type="Proteomes" id="UP000179441"/>
    </source>
</evidence>
<dbReference type="EMBL" id="MLIS01000016">
    <property type="protein sequence ID" value="OHU75973.1"/>
    <property type="molecule type" value="Genomic_DNA"/>
</dbReference>
<comment type="caution">
    <text evidence="1">The sequence shown here is derived from an EMBL/GenBank/DDBJ whole genome shotgun (WGS) entry which is preliminary data.</text>
</comment>
<name>A0A1S1M086_MYCCH</name>
<gene>
    <name evidence="1" type="ORF">BKG84_25335</name>
</gene>
<accession>A0A1S1M086</accession>
<evidence type="ECO:0000313" key="1">
    <source>
        <dbReference type="EMBL" id="OHU75973.1"/>
    </source>
</evidence>
<reference evidence="1 2" key="1">
    <citation type="submission" date="2016-10" db="EMBL/GenBank/DDBJ databases">
        <title>Evaluation of Human, Veterinary and Environmental Mycobacterium chelonae Isolates by Core Genome Phylogenomic Analysis, Targeted Gene Comparison, and Anti-microbial Susceptibility Patterns: A Tale of Mistaken Identities.</title>
        <authorList>
            <person name="Fogelson S.B."/>
            <person name="Camus A.C."/>
            <person name="Lorenz W."/>
            <person name="Vasireddy R."/>
            <person name="Vasireddy S."/>
            <person name="Smith T."/>
            <person name="Brown-Elliott B.A."/>
            <person name="Wallace R.J.Jr."/>
            <person name="Hasan N.A."/>
            <person name="Reischl U."/>
            <person name="Sanchez S."/>
        </authorList>
    </citation>
    <scope>NUCLEOTIDE SEQUENCE [LARGE SCALE GENOMIC DNA]</scope>
    <source>
        <strain evidence="1 2">15518</strain>
    </source>
</reference>